<dbReference type="PANTHER" id="PTHR45733">
    <property type="entry name" value="FORMIN-J"/>
    <property type="match status" value="1"/>
</dbReference>
<dbReference type="PANTHER" id="PTHR45733:SF16">
    <property type="entry name" value="FORMIN-LIKE PROTEIN"/>
    <property type="match status" value="1"/>
</dbReference>
<dbReference type="Gene3D" id="1.20.58.2220">
    <property type="entry name" value="Formin, FH2 domain"/>
    <property type="match status" value="2"/>
</dbReference>
<comment type="similarity">
    <text evidence="1">Belongs to the formin-like family. Class-II subfamily.</text>
</comment>
<feature type="region of interest" description="Disordered" evidence="4">
    <location>
        <begin position="521"/>
        <end position="540"/>
    </location>
</feature>
<dbReference type="Pfam" id="PF02181">
    <property type="entry name" value="FH2"/>
    <property type="match status" value="2"/>
</dbReference>
<dbReference type="SUPFAM" id="SSF101447">
    <property type="entry name" value="Formin homology 2 domain (FH2 domain)"/>
    <property type="match status" value="2"/>
</dbReference>
<dbReference type="InterPro" id="IPR015425">
    <property type="entry name" value="FH2_Formin"/>
</dbReference>
<evidence type="ECO:0000313" key="8">
    <source>
        <dbReference type="Proteomes" id="UP001172457"/>
    </source>
</evidence>
<proteinExistence type="inferred from homology"/>
<dbReference type="InterPro" id="IPR051144">
    <property type="entry name" value="Formin_homology_domain"/>
</dbReference>
<feature type="compositionally biased region" description="Basic and acidic residues" evidence="4">
    <location>
        <begin position="923"/>
        <end position="960"/>
    </location>
</feature>
<keyword evidence="8" id="KW-1185">Reference proteome</keyword>
<dbReference type="InterPro" id="IPR042201">
    <property type="entry name" value="FH2_Formin_sf"/>
</dbReference>
<gene>
    <name evidence="7" type="ORF">OSB04_021303</name>
</gene>
<evidence type="ECO:0000313" key="7">
    <source>
        <dbReference type="EMBL" id="KAJ9548760.1"/>
    </source>
</evidence>
<keyword evidence="2" id="KW-0378">Hydrolase</keyword>
<accession>A0AA38STY2</accession>
<feature type="region of interest" description="Disordered" evidence="4">
    <location>
        <begin position="410"/>
        <end position="435"/>
    </location>
</feature>
<dbReference type="SMART" id="SM00498">
    <property type="entry name" value="FH2"/>
    <property type="match status" value="1"/>
</dbReference>
<dbReference type="InterPro" id="IPR029021">
    <property type="entry name" value="Prot-tyrosine_phosphatase-like"/>
</dbReference>
<comment type="caution">
    <text evidence="7">The sequence shown here is derived from an EMBL/GenBank/DDBJ whole genome shotgun (WGS) entry which is preliminary data.</text>
</comment>
<evidence type="ECO:0000259" key="6">
    <source>
        <dbReference type="PROSITE" id="PS51444"/>
    </source>
</evidence>
<dbReference type="InterPro" id="IPR035892">
    <property type="entry name" value="C2_domain_sf"/>
</dbReference>
<dbReference type="SUPFAM" id="SSF52799">
    <property type="entry name" value="(Phosphotyrosine protein) phosphatases II"/>
    <property type="match status" value="1"/>
</dbReference>
<feature type="domain" description="FH2" evidence="6">
    <location>
        <begin position="490"/>
        <end position="937"/>
    </location>
</feature>
<dbReference type="Gene3D" id="3.90.190.10">
    <property type="entry name" value="Protein tyrosine phosphatase superfamily"/>
    <property type="match status" value="1"/>
</dbReference>
<dbReference type="Pfam" id="PF10409">
    <property type="entry name" value="PTEN_C2"/>
    <property type="match status" value="1"/>
</dbReference>
<organism evidence="7 8">
    <name type="scientific">Centaurea solstitialis</name>
    <name type="common">yellow star-thistle</name>
    <dbReference type="NCBI Taxonomy" id="347529"/>
    <lineage>
        <taxon>Eukaryota</taxon>
        <taxon>Viridiplantae</taxon>
        <taxon>Streptophyta</taxon>
        <taxon>Embryophyta</taxon>
        <taxon>Tracheophyta</taxon>
        <taxon>Spermatophyta</taxon>
        <taxon>Magnoliopsida</taxon>
        <taxon>eudicotyledons</taxon>
        <taxon>Gunneridae</taxon>
        <taxon>Pentapetalae</taxon>
        <taxon>asterids</taxon>
        <taxon>campanulids</taxon>
        <taxon>Asterales</taxon>
        <taxon>Asteraceae</taxon>
        <taxon>Carduoideae</taxon>
        <taxon>Cardueae</taxon>
        <taxon>Centaureinae</taxon>
        <taxon>Centaurea</taxon>
    </lineage>
</organism>
<dbReference type="PROSITE" id="PS51444">
    <property type="entry name" value="FH2"/>
    <property type="match status" value="1"/>
</dbReference>
<sequence>MALSYKKPPDGLLEIFERIYVFDCCFSTDALEQEDYKVYMSNIISQFKDHFPESSIKIFNFREGDTASRVASISSEYDITTMEYPRHYEGCPLLSLEVIHHFLKSSETWLSLGQQNVLLMHSEVGGWPVLAFMMAALLLYRKHCTGEFKTLDLVHKQAPRRDVLRVMSPLDPVPSQLRYLHYVSRRTAETEWWPPADKALTLDYVLIRMIPDFDGKGGCCPIIRIYGRDPLSQVDKTPKLLFSTPRRSNNVRYYNQAEGEPVKIDINCHIQGDIVLECISLHDDTGTEKLMYRAVFNTTFIKSNMLMFNRDEIDLRWDAKDQFPKDFSTELQFSEMDAAASMVPVDSSCFMEDVLPKEALAKVQEVFSSVDYVVPKNNAAFNRLHEMALSDIIREVLDYQMTEASNLFQKLPKRDQDKESITSSNSKLKRSGTESDIYKADGQLQASLPGCTKSISMPPHMNFTCSVPSLSKGPSVSTSSPPPPTSKGTTVVKSQSTKKLKPLCWLKLKKVPQGSLWDEAQKSGEAARNNPNSKKAKAKSRAVIKPEGVQLIEHIREYDCETMLSKLKIPVAEIMDHVLALDDSAMDVDPVENLIKFCPTQEEMEMIKGYKGDLDKLGKREQFFLELMRVPRSEAKLRVFSYKLQFNTRVSDLRKILNDMRSSVKLRRVMLTILSLGNALNQGTARGASQCQRLLSSLATFSSKQVLLSLISLNEKYITYSSDYMAISHDQTRFDLSTCKMGTLGHPLLLAAATMATCEGAAVGFRLDSLLNLIETRAENKNMTLMHYLCKVLAEKQPELLDFSKELGSLESVSKIQLKDAAEKMLTITTGLEKVVHEKKLCKKDGHVSKRFRKLLRKFLAFAEGEVRSLASLYSGLGKKVDGLICYFGEDPAKFPYGQAVSTLLVFVRMFNQAHEENCKQIEAEKQKKQKGQKEAEKEKKEGEKEKLKLQKHSNMESESLRSSPNKSAIALDCISLHEKSSEAASRASELEHLLSAPHLNSDNAKAKSLEEDKTKKGQLGLLLPVLATDSMWVVVAKMVGFFTLWRPVNFGLKGITFNFQVNEEATISATK</sequence>
<dbReference type="AlphaFoldDB" id="A0AA38STY2"/>
<feature type="domain" description="C2 tensin-type" evidence="5">
    <location>
        <begin position="197"/>
        <end position="336"/>
    </location>
</feature>
<feature type="compositionally biased region" description="Low complexity" evidence="4">
    <location>
        <begin position="469"/>
        <end position="479"/>
    </location>
</feature>
<evidence type="ECO:0000256" key="4">
    <source>
        <dbReference type="SAM" id="MobiDB-lite"/>
    </source>
</evidence>
<keyword evidence="2" id="KW-0904">Protein phosphatase</keyword>
<evidence type="ECO:0000256" key="1">
    <source>
        <dbReference type="ARBA" id="ARBA00006468"/>
    </source>
</evidence>
<feature type="region of interest" description="Disordered" evidence="4">
    <location>
        <begin position="469"/>
        <end position="494"/>
    </location>
</feature>
<evidence type="ECO:0000256" key="2">
    <source>
        <dbReference type="ARBA" id="ARBA00022912"/>
    </source>
</evidence>
<dbReference type="Proteomes" id="UP001172457">
    <property type="component" value="Chromosome 5"/>
</dbReference>
<reference evidence="7" key="1">
    <citation type="submission" date="2023-03" db="EMBL/GenBank/DDBJ databases">
        <title>Chromosome-scale reference genome and RAD-based genetic map of yellow starthistle (Centaurea solstitialis) reveal putative structural variation and QTLs associated with invader traits.</title>
        <authorList>
            <person name="Reatini B."/>
            <person name="Cang F.A."/>
            <person name="Jiang Q."/>
            <person name="Mckibben M.T.W."/>
            <person name="Barker M.S."/>
            <person name="Rieseberg L.H."/>
            <person name="Dlugosch K.M."/>
        </authorList>
    </citation>
    <scope>NUCLEOTIDE SEQUENCE</scope>
    <source>
        <strain evidence="7">CAN-66</strain>
        <tissue evidence="7">Leaf</tissue>
    </source>
</reference>
<dbReference type="InterPro" id="IPR014020">
    <property type="entry name" value="Tensin_C2-dom"/>
</dbReference>
<dbReference type="GO" id="GO:0004721">
    <property type="term" value="F:phosphoprotein phosphatase activity"/>
    <property type="evidence" value="ECO:0007669"/>
    <property type="project" value="UniProtKB-KW"/>
</dbReference>
<dbReference type="SUPFAM" id="SSF49562">
    <property type="entry name" value="C2 domain (Calcium/lipid-binding domain, CaLB)"/>
    <property type="match status" value="1"/>
</dbReference>
<dbReference type="Gene3D" id="2.60.40.1110">
    <property type="match status" value="1"/>
</dbReference>
<dbReference type="EMBL" id="JARYMX010000005">
    <property type="protein sequence ID" value="KAJ9548760.1"/>
    <property type="molecule type" value="Genomic_DNA"/>
</dbReference>
<dbReference type="SMART" id="SM01326">
    <property type="entry name" value="PTEN_C2"/>
    <property type="match status" value="1"/>
</dbReference>
<evidence type="ECO:0000259" key="5">
    <source>
        <dbReference type="PROSITE" id="PS51182"/>
    </source>
</evidence>
<feature type="region of interest" description="Disordered" evidence="4">
    <location>
        <begin position="923"/>
        <end position="964"/>
    </location>
</feature>
<dbReference type="PROSITE" id="PS51182">
    <property type="entry name" value="C2_TENSIN"/>
    <property type="match status" value="1"/>
</dbReference>
<protein>
    <recommendedName>
        <fullName evidence="3">Formin-like protein</fullName>
    </recommendedName>
</protein>
<evidence type="ECO:0000256" key="3">
    <source>
        <dbReference type="RuleBase" id="RU361260"/>
    </source>
</evidence>
<name>A0AA38STY2_9ASTR</name>